<dbReference type="OrthoDB" id="10266980at2759"/>
<dbReference type="PROSITE" id="PS50922">
    <property type="entry name" value="TLC"/>
    <property type="match status" value="1"/>
</dbReference>
<name>A0A0C9UE82_SPHS4</name>
<dbReference type="GO" id="GO:0005783">
    <property type="term" value="C:endoplasmic reticulum"/>
    <property type="evidence" value="ECO:0007669"/>
    <property type="project" value="TreeGrafter"/>
</dbReference>
<feature type="chain" id="PRO_5002214266" description="TLC domain-containing protein" evidence="7">
    <location>
        <begin position="20"/>
        <end position="201"/>
    </location>
</feature>
<evidence type="ECO:0000259" key="8">
    <source>
        <dbReference type="PROSITE" id="PS50922"/>
    </source>
</evidence>
<dbReference type="HOGENOM" id="CLU_034597_0_0_1"/>
<dbReference type="PANTHER" id="PTHR13439:SF0">
    <property type="entry name" value="TOPOISOMERASE I DAMAGE AFFECTED PROTEIN 4"/>
    <property type="match status" value="1"/>
</dbReference>
<dbReference type="Pfam" id="PF03798">
    <property type="entry name" value="TRAM_LAG1_CLN8"/>
    <property type="match status" value="1"/>
</dbReference>
<keyword evidence="10" id="KW-1185">Reference proteome</keyword>
<dbReference type="PANTHER" id="PTHR13439">
    <property type="entry name" value="CT120 PROTEIN"/>
    <property type="match status" value="1"/>
</dbReference>
<feature type="transmembrane region" description="Helical" evidence="6">
    <location>
        <begin position="60"/>
        <end position="79"/>
    </location>
</feature>
<dbReference type="AlphaFoldDB" id="A0A0C9UE82"/>
<comment type="subcellular location">
    <subcellularLocation>
        <location evidence="1">Membrane</location>
        <topology evidence="1">Multi-pass membrane protein</topology>
    </subcellularLocation>
</comment>
<dbReference type="GO" id="GO:0055088">
    <property type="term" value="P:lipid homeostasis"/>
    <property type="evidence" value="ECO:0007669"/>
    <property type="project" value="TreeGrafter"/>
</dbReference>
<feature type="transmembrane region" description="Helical" evidence="6">
    <location>
        <begin position="114"/>
        <end position="135"/>
    </location>
</feature>
<sequence length="201" mass="23369">MVHAVIVVILAARCLNIEAINHDKIKGTDPREGVMEAFAVGYFIWDTLEETLIHYHDPMMAFHGAFVLLGLTSSFRSLFAYTCIRFLMMESFNSWFLNCRLGIRYLDKTGRTGTVWQLINGILLIVVFFFARIWFGSLTAYHFLSALYKNHTMVPLPLAIIYAAGIMMLMVFNYIWMYKMFAALQKRFKTKPRERDPIISR</sequence>
<protein>
    <recommendedName>
        <fullName evidence="8">TLC domain-containing protein</fullName>
    </recommendedName>
</protein>
<organism evidence="9 10">
    <name type="scientific">Sphaerobolus stellatus (strain SS14)</name>
    <dbReference type="NCBI Taxonomy" id="990650"/>
    <lineage>
        <taxon>Eukaryota</taxon>
        <taxon>Fungi</taxon>
        <taxon>Dikarya</taxon>
        <taxon>Basidiomycota</taxon>
        <taxon>Agaricomycotina</taxon>
        <taxon>Agaricomycetes</taxon>
        <taxon>Phallomycetidae</taxon>
        <taxon>Geastrales</taxon>
        <taxon>Sphaerobolaceae</taxon>
        <taxon>Sphaerobolus</taxon>
    </lineage>
</organism>
<evidence type="ECO:0000256" key="2">
    <source>
        <dbReference type="ARBA" id="ARBA00022692"/>
    </source>
</evidence>
<feature type="domain" description="TLC" evidence="8">
    <location>
        <begin position="1"/>
        <end position="189"/>
    </location>
</feature>
<keyword evidence="7" id="KW-0732">Signal</keyword>
<proteinExistence type="predicted"/>
<keyword evidence="2 5" id="KW-0812">Transmembrane</keyword>
<dbReference type="Proteomes" id="UP000054279">
    <property type="component" value="Unassembled WGS sequence"/>
</dbReference>
<dbReference type="GO" id="GO:0016020">
    <property type="term" value="C:membrane"/>
    <property type="evidence" value="ECO:0007669"/>
    <property type="project" value="UniProtKB-SubCell"/>
</dbReference>
<evidence type="ECO:0000313" key="9">
    <source>
        <dbReference type="EMBL" id="KIJ41318.1"/>
    </source>
</evidence>
<gene>
    <name evidence="9" type="ORF">M422DRAFT_48775</name>
</gene>
<keyword evidence="4 5" id="KW-0472">Membrane</keyword>
<evidence type="ECO:0000256" key="6">
    <source>
        <dbReference type="SAM" id="Phobius"/>
    </source>
</evidence>
<evidence type="ECO:0000256" key="5">
    <source>
        <dbReference type="PROSITE-ProRule" id="PRU00205"/>
    </source>
</evidence>
<feature type="transmembrane region" description="Helical" evidence="6">
    <location>
        <begin position="155"/>
        <end position="177"/>
    </location>
</feature>
<dbReference type="InterPro" id="IPR050846">
    <property type="entry name" value="TLCD"/>
</dbReference>
<evidence type="ECO:0000256" key="1">
    <source>
        <dbReference type="ARBA" id="ARBA00004141"/>
    </source>
</evidence>
<dbReference type="InterPro" id="IPR006634">
    <property type="entry name" value="TLC-dom"/>
</dbReference>
<accession>A0A0C9UE82</accession>
<evidence type="ECO:0000256" key="4">
    <source>
        <dbReference type="ARBA" id="ARBA00023136"/>
    </source>
</evidence>
<feature type="signal peptide" evidence="7">
    <location>
        <begin position="1"/>
        <end position="19"/>
    </location>
</feature>
<evidence type="ECO:0000256" key="7">
    <source>
        <dbReference type="SAM" id="SignalP"/>
    </source>
</evidence>
<dbReference type="SMART" id="SM00724">
    <property type="entry name" value="TLC"/>
    <property type="match status" value="1"/>
</dbReference>
<evidence type="ECO:0000256" key="3">
    <source>
        <dbReference type="ARBA" id="ARBA00022989"/>
    </source>
</evidence>
<reference evidence="9 10" key="1">
    <citation type="submission" date="2014-06" db="EMBL/GenBank/DDBJ databases">
        <title>Evolutionary Origins and Diversification of the Mycorrhizal Mutualists.</title>
        <authorList>
            <consortium name="DOE Joint Genome Institute"/>
            <consortium name="Mycorrhizal Genomics Consortium"/>
            <person name="Kohler A."/>
            <person name="Kuo A."/>
            <person name="Nagy L.G."/>
            <person name="Floudas D."/>
            <person name="Copeland A."/>
            <person name="Barry K.W."/>
            <person name="Cichocki N."/>
            <person name="Veneault-Fourrey C."/>
            <person name="LaButti K."/>
            <person name="Lindquist E.A."/>
            <person name="Lipzen A."/>
            <person name="Lundell T."/>
            <person name="Morin E."/>
            <person name="Murat C."/>
            <person name="Riley R."/>
            <person name="Ohm R."/>
            <person name="Sun H."/>
            <person name="Tunlid A."/>
            <person name="Henrissat B."/>
            <person name="Grigoriev I.V."/>
            <person name="Hibbett D.S."/>
            <person name="Martin F."/>
        </authorList>
    </citation>
    <scope>NUCLEOTIDE SEQUENCE [LARGE SCALE GENOMIC DNA]</scope>
    <source>
        <strain evidence="9 10">SS14</strain>
    </source>
</reference>
<dbReference type="EMBL" id="KN837138">
    <property type="protein sequence ID" value="KIJ41318.1"/>
    <property type="molecule type" value="Genomic_DNA"/>
</dbReference>
<keyword evidence="3 6" id="KW-1133">Transmembrane helix</keyword>
<evidence type="ECO:0000313" key="10">
    <source>
        <dbReference type="Proteomes" id="UP000054279"/>
    </source>
</evidence>